<evidence type="ECO:0000256" key="2">
    <source>
        <dbReference type="ARBA" id="ARBA00022980"/>
    </source>
</evidence>
<reference evidence="5" key="1">
    <citation type="journal article" date="2019" name="Curr. Biol.">
        <title>Multiple Independent Origins of Apicomplexan-Like Parasites.</title>
        <authorList>
            <person name="Mathur V."/>
            <person name="Kolisko M."/>
            <person name="Hehenberger E."/>
            <person name="Irwin N.A.T."/>
            <person name="Leander B.S."/>
            <person name="Kristmundsson A."/>
            <person name="Freeman M.A."/>
            <person name="Keeling P.J."/>
        </authorList>
    </citation>
    <scope>NUCLEOTIDE SEQUENCE</scope>
</reference>
<protein>
    <submittedName>
        <fullName evidence="5">Ribosomal protein S7</fullName>
    </submittedName>
</protein>
<dbReference type="InterPro" id="IPR036823">
    <property type="entry name" value="Ribosomal_uS7_dom_sf"/>
</dbReference>
<name>A0A5B9XUW3_9ALVE</name>
<evidence type="ECO:0000259" key="4">
    <source>
        <dbReference type="Pfam" id="PF00177"/>
    </source>
</evidence>
<accession>A0A5B9XUW3</accession>
<dbReference type="SUPFAM" id="SSF47973">
    <property type="entry name" value="Ribosomal protein S7"/>
    <property type="match status" value="1"/>
</dbReference>
<dbReference type="Gene3D" id="1.10.455.10">
    <property type="entry name" value="Ribosomal protein S7 domain"/>
    <property type="match status" value="1"/>
</dbReference>
<dbReference type="GO" id="GO:0005840">
    <property type="term" value="C:ribosome"/>
    <property type="evidence" value="ECO:0007669"/>
    <property type="project" value="UniProtKB-KW"/>
</dbReference>
<dbReference type="GO" id="GO:1990904">
    <property type="term" value="C:ribonucleoprotein complex"/>
    <property type="evidence" value="ECO:0007669"/>
    <property type="project" value="UniProtKB-KW"/>
</dbReference>
<dbReference type="Pfam" id="PF00177">
    <property type="entry name" value="Ribosomal_S7"/>
    <property type="match status" value="1"/>
</dbReference>
<organism evidence="5">
    <name type="scientific">Piridium sociabile</name>
    <dbReference type="NCBI Taxonomy" id="2570542"/>
    <lineage>
        <taxon>Eukaryota</taxon>
        <taxon>Sar</taxon>
        <taxon>Alveolata</taxon>
        <taxon>Colpodellida</taxon>
        <taxon>Vitrellaceae</taxon>
        <taxon>Piridium</taxon>
    </lineage>
</organism>
<dbReference type="EMBL" id="MK962129">
    <property type="protein sequence ID" value="QEH58560.1"/>
    <property type="molecule type" value="Genomic_DNA"/>
</dbReference>
<keyword evidence="2 5" id="KW-0689">Ribosomal protein</keyword>
<feature type="domain" description="Small ribosomal subunit protein uS7" evidence="4">
    <location>
        <begin position="8"/>
        <end position="124"/>
    </location>
</feature>
<gene>
    <name evidence="5" type="primary">rps7</name>
</gene>
<sequence>MISTIYSNNYLINILISKLQKKGKKNLSYKTVLKIIYLIEYNIKLNFIQVYEQALNKLMLPVVIKKIKKWGTTHTTIKLISMKVSISKSIDILLESSKVHKNILSINLYKEISNTYFGNSKSLETIKQVKNNIKNNLINYNNLSDKVSLTKLHKKLLFLRKDIKENIILDLLNN</sequence>
<comment type="similarity">
    <text evidence="1">Belongs to the universal ribosomal protein uS7 family.</text>
</comment>
<evidence type="ECO:0000313" key="5">
    <source>
        <dbReference type="EMBL" id="QEH58560.1"/>
    </source>
</evidence>
<keyword evidence="3" id="KW-0687">Ribonucleoprotein</keyword>
<proteinExistence type="inferred from homology"/>
<dbReference type="InterPro" id="IPR023798">
    <property type="entry name" value="Ribosomal_uS7_dom"/>
</dbReference>
<evidence type="ECO:0000256" key="1">
    <source>
        <dbReference type="ARBA" id="ARBA00007151"/>
    </source>
</evidence>
<dbReference type="AlphaFoldDB" id="A0A5B9XUW3"/>
<evidence type="ECO:0000256" key="3">
    <source>
        <dbReference type="ARBA" id="ARBA00023274"/>
    </source>
</evidence>